<evidence type="ECO:0000313" key="3">
    <source>
        <dbReference type="Proteomes" id="UP000554482"/>
    </source>
</evidence>
<dbReference type="AlphaFoldDB" id="A0A7J6V9Z2"/>
<gene>
    <name evidence="2" type="ORF">FRX31_029002</name>
</gene>
<dbReference type="Proteomes" id="UP000554482">
    <property type="component" value="Unassembled WGS sequence"/>
</dbReference>
<dbReference type="InterPro" id="IPR023213">
    <property type="entry name" value="CAT-like_dom_sf"/>
</dbReference>
<comment type="similarity">
    <text evidence="1">Belongs to the plant acyltransferase family.</text>
</comment>
<accession>A0A7J6V9Z2</accession>
<dbReference type="OrthoDB" id="671439at2759"/>
<keyword evidence="2" id="KW-0808">Transferase</keyword>
<dbReference type="EMBL" id="JABWDY010036227">
    <property type="protein sequence ID" value="KAF5181411.1"/>
    <property type="molecule type" value="Genomic_DNA"/>
</dbReference>
<dbReference type="Gene3D" id="3.30.559.10">
    <property type="entry name" value="Chloramphenicol acetyltransferase-like domain"/>
    <property type="match status" value="2"/>
</dbReference>
<dbReference type="InterPro" id="IPR050317">
    <property type="entry name" value="Plant_Fungal_Acyltransferase"/>
</dbReference>
<organism evidence="2 3">
    <name type="scientific">Thalictrum thalictroides</name>
    <name type="common">Rue-anemone</name>
    <name type="synonym">Anemone thalictroides</name>
    <dbReference type="NCBI Taxonomy" id="46969"/>
    <lineage>
        <taxon>Eukaryota</taxon>
        <taxon>Viridiplantae</taxon>
        <taxon>Streptophyta</taxon>
        <taxon>Embryophyta</taxon>
        <taxon>Tracheophyta</taxon>
        <taxon>Spermatophyta</taxon>
        <taxon>Magnoliopsida</taxon>
        <taxon>Ranunculales</taxon>
        <taxon>Ranunculaceae</taxon>
        <taxon>Thalictroideae</taxon>
        <taxon>Thalictrum</taxon>
    </lineage>
</organism>
<name>A0A7J6V9Z2_THATH</name>
<dbReference type="PANTHER" id="PTHR31642">
    <property type="entry name" value="TRICHOTHECENE 3-O-ACETYLTRANSFERASE"/>
    <property type="match status" value="1"/>
</dbReference>
<keyword evidence="2" id="KW-0012">Acyltransferase</keyword>
<keyword evidence="3" id="KW-1185">Reference proteome</keyword>
<evidence type="ECO:0000256" key="1">
    <source>
        <dbReference type="ARBA" id="ARBA00009861"/>
    </source>
</evidence>
<dbReference type="PANTHER" id="PTHR31642:SF189">
    <property type="entry name" value="ACYLTRANSFERASE GLAUCE"/>
    <property type="match status" value="1"/>
</dbReference>
<proteinExistence type="inferred from homology"/>
<protein>
    <submittedName>
        <fullName evidence="2">Fatty alcohol:caffeoyl-CoA acyltransferase</fullName>
    </submittedName>
</protein>
<sequence>MSLETASIPHDLKVTMQNFSMVYPMEKTERRNMFLSNIDQAVNFYVQTLHFFPANVNFSPEKVVEKIENALRKLLVQYDFLAGRLKFDPVKGRLEIDCNSAGAGFAVASSELTLAQLGDLVYPNSAFGQLIQENYLHSSDSEDRPVFVLQALSGAIENNNPDKITTILYAVDIRSRLGPPSFPSSYTGNAVITAYGRAKIHEVEEKPFSYLVKMINEGTSRISDEYVRSVIDWGELHKGFPYGDVLVSSWWRLGFDEVEYPWGRSKYSCPLVHHRKDIILFFPDMDEVIDKGVNVLVALPSQDMKIFQELFNGFLADLA</sequence>
<dbReference type="Pfam" id="PF02458">
    <property type="entry name" value="Transferase"/>
    <property type="match status" value="2"/>
</dbReference>
<comment type="caution">
    <text evidence="2">The sequence shown here is derived from an EMBL/GenBank/DDBJ whole genome shotgun (WGS) entry which is preliminary data.</text>
</comment>
<reference evidence="2 3" key="1">
    <citation type="submission" date="2020-06" db="EMBL/GenBank/DDBJ databases">
        <title>Transcriptomic and genomic resources for Thalictrum thalictroides and T. hernandezii: Facilitating candidate gene discovery in an emerging model plant lineage.</title>
        <authorList>
            <person name="Arias T."/>
            <person name="Riano-Pachon D.M."/>
            <person name="Di Stilio V.S."/>
        </authorList>
    </citation>
    <scope>NUCLEOTIDE SEQUENCE [LARGE SCALE GENOMIC DNA]</scope>
    <source>
        <strain evidence="3">cv. WT478/WT964</strain>
        <tissue evidence="2">Leaves</tissue>
    </source>
</reference>
<dbReference type="GO" id="GO:0016747">
    <property type="term" value="F:acyltransferase activity, transferring groups other than amino-acyl groups"/>
    <property type="evidence" value="ECO:0007669"/>
    <property type="project" value="TreeGrafter"/>
</dbReference>
<evidence type="ECO:0000313" key="2">
    <source>
        <dbReference type="EMBL" id="KAF5181411.1"/>
    </source>
</evidence>